<comment type="caution">
    <text evidence="15">The sequence shown here is derived from an EMBL/GenBank/DDBJ whole genome shotgun (WGS) entry which is preliminary data.</text>
</comment>
<dbReference type="InterPro" id="IPR003661">
    <property type="entry name" value="HisK_dim/P_dom"/>
</dbReference>
<dbReference type="EC" id="2.7.13.3" evidence="3"/>
<feature type="compositionally biased region" description="Pro residues" evidence="11">
    <location>
        <begin position="131"/>
        <end position="166"/>
    </location>
</feature>
<dbReference type="InterPro" id="IPR005467">
    <property type="entry name" value="His_kinase_dom"/>
</dbReference>
<dbReference type="InterPro" id="IPR003660">
    <property type="entry name" value="HAMP_dom"/>
</dbReference>
<accession>A0A1X1YTQ5</accession>
<gene>
    <name evidence="15" type="ORF">AWC17_19870</name>
</gene>
<dbReference type="Gene3D" id="6.10.340.10">
    <property type="match status" value="1"/>
</dbReference>
<feature type="compositionally biased region" description="Pro residues" evidence="11">
    <location>
        <begin position="111"/>
        <end position="123"/>
    </location>
</feature>
<feature type="transmembrane region" description="Helical" evidence="12">
    <location>
        <begin position="20"/>
        <end position="44"/>
    </location>
</feature>
<dbReference type="InterPro" id="IPR036890">
    <property type="entry name" value="HATPase_C_sf"/>
</dbReference>
<dbReference type="CDD" id="cd06225">
    <property type="entry name" value="HAMP"/>
    <property type="match status" value="1"/>
</dbReference>
<feature type="region of interest" description="Disordered" evidence="11">
    <location>
        <begin position="99"/>
        <end position="170"/>
    </location>
</feature>
<evidence type="ECO:0000256" key="5">
    <source>
        <dbReference type="ARBA" id="ARBA00022679"/>
    </source>
</evidence>
<feature type="domain" description="HAMP" evidence="14">
    <location>
        <begin position="225"/>
        <end position="278"/>
    </location>
</feature>
<protein>
    <recommendedName>
        <fullName evidence="3">histidine kinase</fullName>
        <ecNumber evidence="3">2.7.13.3</ecNumber>
    </recommendedName>
</protein>
<dbReference type="GO" id="GO:0000155">
    <property type="term" value="F:phosphorelay sensor kinase activity"/>
    <property type="evidence" value="ECO:0007669"/>
    <property type="project" value="InterPro"/>
</dbReference>
<evidence type="ECO:0000256" key="12">
    <source>
        <dbReference type="SAM" id="Phobius"/>
    </source>
</evidence>
<dbReference type="PANTHER" id="PTHR45436">
    <property type="entry name" value="SENSOR HISTIDINE KINASE YKOH"/>
    <property type="match status" value="1"/>
</dbReference>
<feature type="transmembrane region" description="Helical" evidence="12">
    <location>
        <begin position="204"/>
        <end position="223"/>
    </location>
</feature>
<evidence type="ECO:0000256" key="8">
    <source>
        <dbReference type="ARBA" id="ARBA00022989"/>
    </source>
</evidence>
<dbReference type="PROSITE" id="PS50109">
    <property type="entry name" value="HIS_KIN"/>
    <property type="match status" value="1"/>
</dbReference>
<reference evidence="15 16" key="1">
    <citation type="submission" date="2016-01" db="EMBL/GenBank/DDBJ databases">
        <title>The new phylogeny of the genus Mycobacterium.</title>
        <authorList>
            <person name="Tarcisio F."/>
            <person name="Conor M."/>
            <person name="Antonella G."/>
            <person name="Elisabetta G."/>
            <person name="Giulia F.S."/>
            <person name="Sara T."/>
            <person name="Anna F."/>
            <person name="Clotilde B."/>
            <person name="Roberto B."/>
            <person name="Veronica D.S."/>
            <person name="Fabio R."/>
            <person name="Monica P."/>
            <person name="Olivier J."/>
            <person name="Enrico T."/>
            <person name="Nicola S."/>
        </authorList>
    </citation>
    <scope>NUCLEOTIDE SEQUENCE [LARGE SCALE GENOMIC DNA]</scope>
    <source>
        <strain evidence="15 16">DSM 44803</strain>
    </source>
</reference>
<keyword evidence="6 12" id="KW-0812">Transmembrane</keyword>
<evidence type="ECO:0000313" key="16">
    <source>
        <dbReference type="Proteomes" id="UP000193781"/>
    </source>
</evidence>
<keyword evidence="10 12" id="KW-0472">Membrane</keyword>
<keyword evidence="5" id="KW-0808">Transferase</keyword>
<comment type="catalytic activity">
    <reaction evidence="1">
        <text>ATP + protein L-histidine = ADP + protein N-phospho-L-histidine.</text>
        <dbReference type="EC" id="2.7.13.3"/>
    </reaction>
</comment>
<evidence type="ECO:0000256" key="3">
    <source>
        <dbReference type="ARBA" id="ARBA00012438"/>
    </source>
</evidence>
<dbReference type="CDD" id="cd00082">
    <property type="entry name" value="HisKA"/>
    <property type="match status" value="1"/>
</dbReference>
<dbReference type="SMART" id="SM00388">
    <property type="entry name" value="HisKA"/>
    <property type="match status" value="1"/>
</dbReference>
<evidence type="ECO:0000256" key="2">
    <source>
        <dbReference type="ARBA" id="ARBA00004236"/>
    </source>
</evidence>
<keyword evidence="9" id="KW-0902">Two-component regulatory system</keyword>
<dbReference type="Gene3D" id="1.10.287.130">
    <property type="match status" value="1"/>
</dbReference>
<name>A0A1X1YTQ5_9MYCO</name>
<dbReference type="SMART" id="SM00387">
    <property type="entry name" value="HATPase_c"/>
    <property type="match status" value="1"/>
</dbReference>
<evidence type="ECO:0000256" key="7">
    <source>
        <dbReference type="ARBA" id="ARBA00022777"/>
    </source>
</evidence>
<dbReference type="InterPro" id="IPR050428">
    <property type="entry name" value="TCS_sensor_his_kinase"/>
</dbReference>
<evidence type="ECO:0000259" key="13">
    <source>
        <dbReference type="PROSITE" id="PS50109"/>
    </source>
</evidence>
<dbReference type="PRINTS" id="PR00344">
    <property type="entry name" value="BCTRLSENSOR"/>
</dbReference>
<evidence type="ECO:0000256" key="6">
    <source>
        <dbReference type="ARBA" id="ARBA00022692"/>
    </source>
</evidence>
<dbReference type="Gene3D" id="3.30.565.10">
    <property type="entry name" value="Histidine kinase-like ATPase, C-terminal domain"/>
    <property type="match status" value="1"/>
</dbReference>
<comment type="subcellular location">
    <subcellularLocation>
        <location evidence="2">Cell membrane</location>
    </subcellularLocation>
</comment>
<keyword evidence="4" id="KW-0597">Phosphoprotein</keyword>
<evidence type="ECO:0000256" key="9">
    <source>
        <dbReference type="ARBA" id="ARBA00023012"/>
    </source>
</evidence>
<dbReference type="SUPFAM" id="SSF55874">
    <property type="entry name" value="ATPase domain of HSP90 chaperone/DNA topoisomerase II/histidine kinase"/>
    <property type="match status" value="1"/>
</dbReference>
<evidence type="ECO:0000256" key="1">
    <source>
        <dbReference type="ARBA" id="ARBA00000085"/>
    </source>
</evidence>
<evidence type="ECO:0000256" key="10">
    <source>
        <dbReference type="ARBA" id="ARBA00023136"/>
    </source>
</evidence>
<evidence type="ECO:0000256" key="4">
    <source>
        <dbReference type="ARBA" id="ARBA00022553"/>
    </source>
</evidence>
<dbReference type="AlphaFoldDB" id="A0A1X1YTQ5"/>
<dbReference type="SMART" id="SM00304">
    <property type="entry name" value="HAMP"/>
    <property type="match status" value="1"/>
</dbReference>
<dbReference type="PROSITE" id="PS50885">
    <property type="entry name" value="HAMP"/>
    <property type="match status" value="1"/>
</dbReference>
<dbReference type="EMBL" id="LQPH01000181">
    <property type="protein sequence ID" value="ORW14507.1"/>
    <property type="molecule type" value="Genomic_DNA"/>
</dbReference>
<dbReference type="InterPro" id="IPR003594">
    <property type="entry name" value="HATPase_dom"/>
</dbReference>
<keyword evidence="7" id="KW-0418">Kinase</keyword>
<dbReference type="InterPro" id="IPR004358">
    <property type="entry name" value="Sig_transdc_His_kin-like_C"/>
</dbReference>
<dbReference type="SUPFAM" id="SSF158472">
    <property type="entry name" value="HAMP domain-like"/>
    <property type="match status" value="1"/>
</dbReference>
<dbReference type="SUPFAM" id="SSF47384">
    <property type="entry name" value="Homodimeric domain of signal transducing histidine kinase"/>
    <property type="match status" value="1"/>
</dbReference>
<dbReference type="GO" id="GO:0005886">
    <property type="term" value="C:plasma membrane"/>
    <property type="evidence" value="ECO:0007669"/>
    <property type="project" value="UniProtKB-SubCell"/>
</dbReference>
<dbReference type="Pfam" id="PF02518">
    <property type="entry name" value="HATPase_c"/>
    <property type="match status" value="1"/>
</dbReference>
<dbReference type="Proteomes" id="UP000193781">
    <property type="component" value="Unassembled WGS sequence"/>
</dbReference>
<evidence type="ECO:0000256" key="11">
    <source>
        <dbReference type="SAM" id="MobiDB-lite"/>
    </source>
</evidence>
<dbReference type="STRING" id="244292.ABW17_07725"/>
<dbReference type="PANTHER" id="PTHR45436:SF5">
    <property type="entry name" value="SENSOR HISTIDINE KINASE TRCS"/>
    <property type="match status" value="1"/>
</dbReference>
<dbReference type="Pfam" id="PF00672">
    <property type="entry name" value="HAMP"/>
    <property type="match status" value="1"/>
</dbReference>
<organism evidence="15 16">
    <name type="scientific">Mycobacterium nebraskense</name>
    <dbReference type="NCBI Taxonomy" id="244292"/>
    <lineage>
        <taxon>Bacteria</taxon>
        <taxon>Bacillati</taxon>
        <taxon>Actinomycetota</taxon>
        <taxon>Actinomycetes</taxon>
        <taxon>Mycobacteriales</taxon>
        <taxon>Mycobacteriaceae</taxon>
        <taxon>Mycobacterium</taxon>
    </lineage>
</organism>
<evidence type="ECO:0000313" key="15">
    <source>
        <dbReference type="EMBL" id="ORW14507.1"/>
    </source>
</evidence>
<dbReference type="InterPro" id="IPR036097">
    <property type="entry name" value="HisK_dim/P_sf"/>
</dbReference>
<sequence length="521" mass="55286">MSDQPAPALPHTPTPSLRRRVALMVLGVLTVVLLVLGITIDLLLGVQARRDLHHRVMASAARADALAAANTPPDQLVREVGGGGIRALLVAADGTTYGDSAIRPDTISGPTIPPPPPPPPPGWPSKFPDWLTPPPPGWPSKLPDWPPPPPPGWQAPSNLPPPPPGWPGDATATAVVHQLQSGGRLILVADTTETTALIRRLREVLVAGGLITLAVAGLLLIAVTRSALRPLDRLTTLARSITTGDRGQRLRPDRAGTELGRAAAAFDGMLDALEASEQRTRQFLADAAHELRTPITGIRVAAEQILSAAAEYSDDEHTNNQYRRAALLLDESRRAGRLVTDMLDLSRIDAGVALDLSDADLVEIAEVGRERGALLSPAITVTLTGEPTVPIRADRDRIAQIVSNLVDNARRHTPPGGHIVIDVRATKHLDPAGDTEPRAQLTVTDSGSGIPDADRELIFDRLVRLDTARDRDHGGAGLGLPIARALARAHHGDLICLPHQPGARFQLSLPLHPSALYAGSV</sequence>
<proteinExistence type="predicted"/>
<keyword evidence="16" id="KW-1185">Reference proteome</keyword>
<evidence type="ECO:0000259" key="14">
    <source>
        <dbReference type="PROSITE" id="PS50885"/>
    </source>
</evidence>
<dbReference type="Pfam" id="PF00512">
    <property type="entry name" value="HisKA"/>
    <property type="match status" value="1"/>
</dbReference>
<keyword evidence="8 12" id="KW-1133">Transmembrane helix</keyword>
<feature type="domain" description="Histidine kinase" evidence="13">
    <location>
        <begin position="286"/>
        <end position="513"/>
    </location>
</feature>